<dbReference type="AlphaFoldDB" id="A0A7M4DKA9"/>
<feature type="region of interest" description="Disordered" evidence="1">
    <location>
        <begin position="1"/>
        <end position="26"/>
    </location>
</feature>
<evidence type="ECO:0000313" key="4">
    <source>
        <dbReference type="Proteomes" id="UP000419743"/>
    </source>
</evidence>
<protein>
    <submittedName>
        <fullName evidence="3">Uncharacterized protein</fullName>
    </submittedName>
</protein>
<accession>A0A7M4DKA9</accession>
<keyword evidence="2" id="KW-0472">Membrane</keyword>
<proteinExistence type="predicted"/>
<feature type="transmembrane region" description="Helical" evidence="2">
    <location>
        <begin position="77"/>
        <end position="102"/>
    </location>
</feature>
<keyword evidence="2" id="KW-0812">Transmembrane</keyword>
<feature type="transmembrane region" description="Helical" evidence="2">
    <location>
        <begin position="133"/>
        <end position="153"/>
    </location>
</feature>
<gene>
    <name evidence="3" type="ORF">HALOF300_02572</name>
</gene>
<evidence type="ECO:0000256" key="1">
    <source>
        <dbReference type="SAM" id="MobiDB-lite"/>
    </source>
</evidence>
<feature type="transmembrane region" description="Helical" evidence="2">
    <location>
        <begin position="159"/>
        <end position="181"/>
    </location>
</feature>
<evidence type="ECO:0000256" key="2">
    <source>
        <dbReference type="SAM" id="Phobius"/>
    </source>
</evidence>
<name>A0A7M4DKA9_9MICO</name>
<feature type="transmembrane region" description="Helical" evidence="2">
    <location>
        <begin position="43"/>
        <end position="65"/>
    </location>
</feature>
<keyword evidence="2" id="KW-1133">Transmembrane helix</keyword>
<dbReference type="EMBL" id="CACRYJ010000034">
    <property type="protein sequence ID" value="VZO37506.1"/>
    <property type="molecule type" value="Genomic_DNA"/>
</dbReference>
<dbReference type="Proteomes" id="UP000419743">
    <property type="component" value="Unassembled WGS sequence"/>
</dbReference>
<sequence length="191" mass="19123">MWPVRSVAVTTPPPQPPESGTPADDAPADVVIARGVQAHTRTLLAMCAVAVVLGFIGAGALSMAGPQGRDLPMVAGFTLLAVGQLLAITGAVLAGIGLAAILRGVGEPGSTDSADAGRRRLPARTVERTARSFALLLRVVVVAAIGGVAVWAIAAPAGLLGAVVGAVLTIQVAVVIAIVRVKVLLAPMRRA</sequence>
<reference evidence="3 4" key="1">
    <citation type="submission" date="2019-11" db="EMBL/GenBank/DDBJ databases">
        <authorList>
            <person name="Criscuolo A."/>
        </authorList>
    </citation>
    <scope>NUCLEOTIDE SEQUENCE [LARGE SCALE GENOMIC DNA]</scope>
    <source>
        <strain evidence="3">CIP111667</strain>
    </source>
</reference>
<comment type="caution">
    <text evidence="3">The sequence shown here is derived from an EMBL/GenBank/DDBJ whole genome shotgun (WGS) entry which is preliminary data.</text>
</comment>
<evidence type="ECO:0000313" key="3">
    <source>
        <dbReference type="EMBL" id="VZO37506.1"/>
    </source>
</evidence>
<keyword evidence="4" id="KW-1185">Reference proteome</keyword>
<organism evidence="3 4">
    <name type="scientific">Occultella aeris</name>
    <dbReference type="NCBI Taxonomy" id="2761496"/>
    <lineage>
        <taxon>Bacteria</taxon>
        <taxon>Bacillati</taxon>
        <taxon>Actinomycetota</taxon>
        <taxon>Actinomycetes</taxon>
        <taxon>Micrococcales</taxon>
        <taxon>Ruaniaceae</taxon>
        <taxon>Occultella</taxon>
    </lineage>
</organism>